<feature type="transmembrane region" description="Helical" evidence="2">
    <location>
        <begin position="151"/>
        <end position="171"/>
    </location>
</feature>
<evidence type="ECO:0000313" key="3">
    <source>
        <dbReference type="EMBL" id="MDN4472525.1"/>
    </source>
</evidence>
<feature type="transmembrane region" description="Helical" evidence="2">
    <location>
        <begin position="348"/>
        <end position="370"/>
    </location>
</feature>
<keyword evidence="2" id="KW-1133">Transmembrane helix</keyword>
<feature type="compositionally biased region" description="Acidic residues" evidence="1">
    <location>
        <begin position="383"/>
        <end position="403"/>
    </location>
</feature>
<feature type="transmembrane region" description="Helical" evidence="2">
    <location>
        <begin position="177"/>
        <end position="196"/>
    </location>
</feature>
<name>A0ABT8G063_9MICO</name>
<dbReference type="Pfam" id="PF07907">
    <property type="entry name" value="YibE_F"/>
    <property type="match status" value="1"/>
</dbReference>
<dbReference type="Proteomes" id="UP001172738">
    <property type="component" value="Unassembled WGS sequence"/>
</dbReference>
<feature type="transmembrane region" description="Helical" evidence="2">
    <location>
        <begin position="126"/>
        <end position="144"/>
    </location>
</feature>
<accession>A0ABT8G063</accession>
<sequence length="418" mass="43859">MGAGHTHVELDGPAPRASERASIVLGSCVAAVLFLTIVGAMVVWPSSWDMLGSEPTVDPSSRWVTAEVTSERADGTYGAVIQGEEDAGEVTLLETGDPTLVVEVGDVVRALELPEGELVFSDFERGSPVLLLFVVYALLVVAIARWRGLGALLGLVAAFGIIIFFTTPALLSGGDPLIIGLVTGSGALFVLLYLAHGVNARTTTAYLGTLAGLSITALLAWWAVDASKLTGIWSEEGVHLEFWTRGVSLSGLVLCGIILAGLGVLNDVTITQASALWELRRARPDMSRLELFRRTMRIGRDHIASTVYTIAFAYVGAALPTILFVSLYDQSVGRTLTSADIAEEVVRTLVSSIGLVLAVPLTTAIGAAVVGKDAVVEPMVEKADEDADGSESVDLDGAPDAEEGDARRHGGTSGTMET</sequence>
<organism evidence="3 4">
    <name type="scientific">Demequina zhanjiangensis</name>
    <dbReference type="NCBI Taxonomy" id="3051659"/>
    <lineage>
        <taxon>Bacteria</taxon>
        <taxon>Bacillati</taxon>
        <taxon>Actinomycetota</taxon>
        <taxon>Actinomycetes</taxon>
        <taxon>Micrococcales</taxon>
        <taxon>Demequinaceae</taxon>
        <taxon>Demequina</taxon>
    </lineage>
</organism>
<dbReference type="RefSeq" id="WP_301127176.1">
    <property type="nucleotide sequence ID" value="NZ_JAUHPV010000003.1"/>
</dbReference>
<feature type="transmembrane region" description="Helical" evidence="2">
    <location>
        <begin position="242"/>
        <end position="265"/>
    </location>
</feature>
<feature type="transmembrane region" description="Helical" evidence="2">
    <location>
        <begin position="203"/>
        <end position="222"/>
    </location>
</feature>
<protein>
    <submittedName>
        <fullName evidence="3">YibE/F family protein</fullName>
    </submittedName>
</protein>
<proteinExistence type="predicted"/>
<dbReference type="InterPro" id="IPR012507">
    <property type="entry name" value="YibE_F"/>
</dbReference>
<evidence type="ECO:0000313" key="4">
    <source>
        <dbReference type="Proteomes" id="UP001172738"/>
    </source>
</evidence>
<evidence type="ECO:0000256" key="1">
    <source>
        <dbReference type="SAM" id="MobiDB-lite"/>
    </source>
</evidence>
<dbReference type="PANTHER" id="PTHR41771">
    <property type="entry name" value="MEMBRANE PROTEIN-RELATED"/>
    <property type="match status" value="1"/>
</dbReference>
<keyword evidence="4" id="KW-1185">Reference proteome</keyword>
<feature type="transmembrane region" description="Helical" evidence="2">
    <location>
        <begin position="21"/>
        <end position="44"/>
    </location>
</feature>
<evidence type="ECO:0000256" key="2">
    <source>
        <dbReference type="SAM" id="Phobius"/>
    </source>
</evidence>
<dbReference type="EMBL" id="JAUHPV010000003">
    <property type="protein sequence ID" value="MDN4472525.1"/>
    <property type="molecule type" value="Genomic_DNA"/>
</dbReference>
<keyword evidence="2" id="KW-0472">Membrane</keyword>
<dbReference type="PANTHER" id="PTHR41771:SF1">
    <property type="entry name" value="MEMBRANE PROTEIN"/>
    <property type="match status" value="1"/>
</dbReference>
<reference evidence="3" key="1">
    <citation type="submission" date="2023-06" db="EMBL/GenBank/DDBJ databases">
        <title>SYSU T00b26.</title>
        <authorList>
            <person name="Gao L."/>
            <person name="Fang B.-Z."/>
            <person name="Li W.-J."/>
        </authorList>
    </citation>
    <scope>NUCLEOTIDE SEQUENCE</scope>
    <source>
        <strain evidence="3">SYSU T00b26</strain>
    </source>
</reference>
<gene>
    <name evidence="3" type="ORF">QQX04_05900</name>
</gene>
<feature type="transmembrane region" description="Helical" evidence="2">
    <location>
        <begin position="303"/>
        <end position="328"/>
    </location>
</feature>
<feature type="region of interest" description="Disordered" evidence="1">
    <location>
        <begin position="381"/>
        <end position="418"/>
    </location>
</feature>
<keyword evidence="2" id="KW-0812">Transmembrane</keyword>
<comment type="caution">
    <text evidence="3">The sequence shown here is derived from an EMBL/GenBank/DDBJ whole genome shotgun (WGS) entry which is preliminary data.</text>
</comment>